<feature type="compositionally biased region" description="Basic and acidic residues" evidence="1">
    <location>
        <begin position="111"/>
        <end position="121"/>
    </location>
</feature>
<dbReference type="GO" id="GO:0008270">
    <property type="term" value="F:zinc ion binding"/>
    <property type="evidence" value="ECO:0007669"/>
    <property type="project" value="InterPro"/>
</dbReference>
<sequence length="180" mass="19427">MDPSQTLIAKVIERLAPDWVPPEDTGRVWIPCLCWHHEESRPSAAVSYQLNAFNCLACSARGNAITLLMTYEEVNYQTAVERAQELSPSGVAALSQSTGWVRGRGVSGNPRADRAGYRRGGDAVSPRVRGGTSAGSRDVQRDARYPLPAMGSGRAVAGGLAQVSSPRRRRGQGEVPDRPR</sequence>
<reference evidence="3" key="1">
    <citation type="submission" date="2024-04" db="EMBL/GenBank/DDBJ databases">
        <authorList>
            <person name="Hoffpauir A."/>
            <person name="Koss R."/>
            <person name="Kumar R."/>
            <person name="Plichta A."/>
            <person name="Rodrigues L."/>
            <person name="Hutchison K.W."/>
            <person name="Molloy S.D."/>
            <person name="Viland M.D."/>
            <person name="Lewis C.M."/>
            <person name="Garlena R.A."/>
            <person name="Russell D.A."/>
            <person name="Jacobs-Sera D."/>
            <person name="Hatfull G.F."/>
        </authorList>
    </citation>
    <scope>NUCLEOTIDE SEQUENCE</scope>
</reference>
<feature type="region of interest" description="Disordered" evidence="1">
    <location>
        <begin position="102"/>
        <end position="180"/>
    </location>
</feature>
<dbReference type="InterPro" id="IPR036977">
    <property type="entry name" value="DNA_primase_Znf_CHC2"/>
</dbReference>
<evidence type="ECO:0000256" key="1">
    <source>
        <dbReference type="SAM" id="MobiDB-lite"/>
    </source>
</evidence>
<dbReference type="GO" id="GO:0003677">
    <property type="term" value="F:DNA binding"/>
    <property type="evidence" value="ECO:0007669"/>
    <property type="project" value="InterPro"/>
</dbReference>
<protein>
    <submittedName>
        <fullName evidence="3">DNA primase</fullName>
    </submittedName>
</protein>
<dbReference type="EMBL" id="PP750957">
    <property type="protein sequence ID" value="XCH42718.1"/>
    <property type="molecule type" value="Genomic_DNA"/>
</dbReference>
<dbReference type="GO" id="GO:0006260">
    <property type="term" value="P:DNA replication"/>
    <property type="evidence" value="ECO:0007669"/>
    <property type="project" value="InterPro"/>
</dbReference>
<dbReference type="InterPro" id="IPR002694">
    <property type="entry name" value="Znf_CHC2"/>
</dbReference>
<dbReference type="SMART" id="SM00400">
    <property type="entry name" value="ZnF_CHCC"/>
    <property type="match status" value="1"/>
</dbReference>
<dbReference type="SUPFAM" id="SSF57783">
    <property type="entry name" value="Zinc beta-ribbon"/>
    <property type="match status" value="1"/>
</dbReference>
<dbReference type="GO" id="GO:0003899">
    <property type="term" value="F:DNA-directed RNA polymerase activity"/>
    <property type="evidence" value="ECO:0007669"/>
    <property type="project" value="InterPro"/>
</dbReference>
<accession>A0AAU8GL50</accession>
<gene>
    <name evidence="3" type="primary">56</name>
    <name evidence="3" type="ORF">SEA_LILBIB_56</name>
</gene>
<organism evidence="3">
    <name type="scientific">Mycobacterium phage LilBib</name>
    <dbReference type="NCBI Taxonomy" id="3136622"/>
    <lineage>
        <taxon>Viruses</taxon>
    </lineage>
</organism>
<feature type="compositionally biased region" description="Basic and acidic residues" evidence="1">
    <location>
        <begin position="171"/>
        <end position="180"/>
    </location>
</feature>
<dbReference type="Pfam" id="PF01807">
    <property type="entry name" value="Zn_ribbon_DnaG"/>
    <property type="match status" value="1"/>
</dbReference>
<evidence type="ECO:0000259" key="2">
    <source>
        <dbReference type="SMART" id="SM00400"/>
    </source>
</evidence>
<name>A0AAU8GL50_9VIRU</name>
<feature type="domain" description="Zinc finger CHC2-type" evidence="2">
    <location>
        <begin position="30"/>
        <end position="84"/>
    </location>
</feature>
<evidence type="ECO:0000313" key="3">
    <source>
        <dbReference type="EMBL" id="XCH42718.1"/>
    </source>
</evidence>
<dbReference type="Gene3D" id="3.90.580.10">
    <property type="entry name" value="Zinc finger, CHC2-type domain"/>
    <property type="match status" value="1"/>
</dbReference>
<proteinExistence type="predicted"/>